<evidence type="ECO:0000259" key="6">
    <source>
        <dbReference type="PROSITE" id="PS50924"/>
    </source>
</evidence>
<keyword evidence="8" id="KW-1185">Reference proteome</keyword>
<dbReference type="SUPFAM" id="SSF141868">
    <property type="entry name" value="EAL domain-like"/>
    <property type="match status" value="1"/>
</dbReference>
<dbReference type="SMART" id="SM00267">
    <property type="entry name" value="GGDEF"/>
    <property type="match status" value="1"/>
</dbReference>
<feature type="transmembrane region" description="Helical" evidence="1">
    <location>
        <begin position="47"/>
        <end position="72"/>
    </location>
</feature>
<evidence type="ECO:0000259" key="3">
    <source>
        <dbReference type="PROSITE" id="PS50113"/>
    </source>
</evidence>
<dbReference type="SMART" id="SM00091">
    <property type="entry name" value="PAS"/>
    <property type="match status" value="2"/>
</dbReference>
<dbReference type="Pfam" id="PF00990">
    <property type="entry name" value="GGDEF"/>
    <property type="match status" value="1"/>
</dbReference>
<feature type="transmembrane region" description="Helical" evidence="1">
    <location>
        <begin position="13"/>
        <end position="35"/>
    </location>
</feature>
<dbReference type="NCBIfam" id="TIGR00254">
    <property type="entry name" value="GGDEF"/>
    <property type="match status" value="1"/>
</dbReference>
<dbReference type="InterPro" id="IPR001610">
    <property type="entry name" value="PAC"/>
</dbReference>
<dbReference type="RefSeq" id="WP_244021167.1">
    <property type="nucleotide sequence ID" value="NZ_JALHLF010000044.1"/>
</dbReference>
<feature type="transmembrane region" description="Helical" evidence="1">
    <location>
        <begin position="214"/>
        <end position="237"/>
    </location>
</feature>
<keyword evidence="1" id="KW-1133">Transmembrane helix</keyword>
<dbReference type="CDD" id="cd01948">
    <property type="entry name" value="EAL"/>
    <property type="match status" value="1"/>
</dbReference>
<accession>A0ABT0BEC0</accession>
<dbReference type="PROSITE" id="PS50924">
    <property type="entry name" value="MHYT"/>
    <property type="match status" value="1"/>
</dbReference>
<dbReference type="Pfam" id="PF13426">
    <property type="entry name" value="PAS_9"/>
    <property type="match status" value="1"/>
</dbReference>
<dbReference type="InterPro" id="IPR000160">
    <property type="entry name" value="GGDEF_dom"/>
</dbReference>
<evidence type="ECO:0000256" key="1">
    <source>
        <dbReference type="PROSITE-ProRule" id="PRU00244"/>
    </source>
</evidence>
<evidence type="ECO:0000313" key="8">
    <source>
        <dbReference type="Proteomes" id="UP001162881"/>
    </source>
</evidence>
<sequence>MLEILSCIQDQHAWRYVVAAGLICILSSAMTVVLLRLALGSREGSRLNWLAFTGATAGLGIWATHFIAMLGYAPGVILGYDPALTVASLLIAIIMAAIGLAVAAQRQTALHVITGAIITALGVCAMHYCGMLALRLPAQMHWQPGYVIASILGAVLPMLCAFGLAFTRQDRIGFVGAASGMTLAVLTLHFTGMTGLEITPSHISANAMLIAPRAMVFLVSSIAIALIALAITLGVIVSKTAAAVRTSERQFALLVRGISDHALYMLNLDGTVASWNAGAQRLKGYRIEDVLGLPLATFYTPEDRTAGLPGIALNTARTNGKFTGEGWRVRRDGTRFWAQVTIEVVKDERGRAIGFAKITRDVTERKETLDSLATLGEQRDAALSHMHQGLCMFDAKGNLVLRNARFLEMYGLTAEQVPEGMPVRDVVRIVMTKAYAQPICEERIEEVAQRLCDSQQGAASSPIFAEYSDSFIVSVASRKLPGGGWVTTMDDITNQRQSEARIEHMALHDGLTGLPNRTRLNLWLEETIALAGAQERKVAVAVLDLNRFKDINDTFGHAWGDVVLAEIARRLSATLQEDEFAARLGGDEFALTKVYTSAKELDDFLRRVERCFEHPVTHEGQDLHFGASIGVSAFPEDGDDRETLLNNADLAMYRAKGQLGESLCFYESSMDESARARRKLANDLRQAIDRHELSLLYQPQCYLESGALSGYEALLRWHHPLRGSVPPDEFIPIAEEAGLIIPIGEWVLREACREAMHWQDDYRIAVNLSAIQLVQPDIASTVTRVLLETGLPARRLELEITETAIIADKARALRNLRQIKALGVGIAMDDFGTGYSSLDTLHSFPFDKIKIDKSFLLQSDKSEQAQAIIRAVLGLGQSLKIPVLAEGVETEEHLAMLLSEGCQEAQGYYLGRPGHAPSLLAQTLQLGAAESAVFDSARSA</sequence>
<feature type="transmembrane region" description="Helical" evidence="1">
    <location>
        <begin position="110"/>
        <end position="134"/>
    </location>
</feature>
<dbReference type="Proteomes" id="UP001162881">
    <property type="component" value="Unassembled WGS sequence"/>
</dbReference>
<dbReference type="CDD" id="cd01949">
    <property type="entry name" value="GGDEF"/>
    <property type="match status" value="1"/>
</dbReference>
<dbReference type="InterPro" id="IPR000700">
    <property type="entry name" value="PAS-assoc_C"/>
</dbReference>
<feature type="domain" description="GGDEF" evidence="5">
    <location>
        <begin position="536"/>
        <end position="668"/>
    </location>
</feature>
<dbReference type="InterPro" id="IPR052155">
    <property type="entry name" value="Biofilm_reg_signaling"/>
</dbReference>
<name>A0ABT0BEC0_9SPHN</name>
<dbReference type="PROSITE" id="PS50887">
    <property type="entry name" value="GGDEF"/>
    <property type="match status" value="1"/>
</dbReference>
<dbReference type="InterPro" id="IPR029787">
    <property type="entry name" value="Nucleotide_cyclase"/>
</dbReference>
<feature type="transmembrane region" description="Helical" evidence="1">
    <location>
        <begin position="84"/>
        <end position="103"/>
    </location>
</feature>
<keyword evidence="1" id="KW-0812">Transmembrane</keyword>
<dbReference type="PROSITE" id="PS50883">
    <property type="entry name" value="EAL"/>
    <property type="match status" value="1"/>
</dbReference>
<feature type="domain" description="PAS" evidence="2">
    <location>
        <begin position="247"/>
        <end position="304"/>
    </location>
</feature>
<dbReference type="InterPro" id="IPR035965">
    <property type="entry name" value="PAS-like_dom_sf"/>
</dbReference>
<dbReference type="InterPro" id="IPR000014">
    <property type="entry name" value="PAS"/>
</dbReference>
<feature type="transmembrane region" description="Helical" evidence="1">
    <location>
        <begin position="173"/>
        <end position="194"/>
    </location>
</feature>
<dbReference type="EMBL" id="JALHLF010000044">
    <property type="protein sequence ID" value="MCJ2183394.1"/>
    <property type="molecule type" value="Genomic_DNA"/>
</dbReference>
<evidence type="ECO:0000259" key="5">
    <source>
        <dbReference type="PROSITE" id="PS50887"/>
    </source>
</evidence>
<dbReference type="SUPFAM" id="SSF55785">
    <property type="entry name" value="PYP-like sensor domain (PAS domain)"/>
    <property type="match status" value="2"/>
</dbReference>
<protein>
    <submittedName>
        <fullName evidence="7">EAL domain-containing protein</fullName>
    </submittedName>
</protein>
<dbReference type="Gene3D" id="3.20.20.450">
    <property type="entry name" value="EAL domain"/>
    <property type="match status" value="1"/>
</dbReference>
<dbReference type="Pfam" id="PF12860">
    <property type="entry name" value="PAS_7"/>
    <property type="match status" value="1"/>
</dbReference>
<dbReference type="Gene3D" id="3.30.450.20">
    <property type="entry name" value="PAS domain"/>
    <property type="match status" value="2"/>
</dbReference>
<feature type="domain" description="MHYT" evidence="6">
    <location>
        <begin position="12"/>
        <end position="199"/>
    </location>
</feature>
<reference evidence="7" key="1">
    <citation type="submission" date="2022-03" db="EMBL/GenBank/DDBJ databases">
        <title>Identification of a novel bacterium isolated from mangrove sediments.</title>
        <authorList>
            <person name="Pan X."/>
        </authorList>
    </citation>
    <scope>NUCLEOTIDE SEQUENCE</scope>
    <source>
        <strain evidence="7">B1949</strain>
    </source>
</reference>
<dbReference type="InterPro" id="IPR035919">
    <property type="entry name" value="EAL_sf"/>
</dbReference>
<dbReference type="Gene3D" id="3.30.70.270">
    <property type="match status" value="1"/>
</dbReference>
<dbReference type="PANTHER" id="PTHR44757">
    <property type="entry name" value="DIGUANYLATE CYCLASE DGCP"/>
    <property type="match status" value="1"/>
</dbReference>
<evidence type="ECO:0000259" key="2">
    <source>
        <dbReference type="PROSITE" id="PS50112"/>
    </source>
</evidence>
<dbReference type="PROSITE" id="PS50113">
    <property type="entry name" value="PAC"/>
    <property type="match status" value="1"/>
</dbReference>
<dbReference type="PANTHER" id="PTHR44757:SF2">
    <property type="entry name" value="BIOFILM ARCHITECTURE MAINTENANCE PROTEIN MBAA"/>
    <property type="match status" value="1"/>
</dbReference>
<dbReference type="Pfam" id="PF00563">
    <property type="entry name" value="EAL"/>
    <property type="match status" value="1"/>
</dbReference>
<dbReference type="SMART" id="SM00086">
    <property type="entry name" value="PAC"/>
    <property type="match status" value="1"/>
</dbReference>
<dbReference type="PROSITE" id="PS50112">
    <property type="entry name" value="PAS"/>
    <property type="match status" value="1"/>
</dbReference>
<gene>
    <name evidence="7" type="ORF">MTR62_11935</name>
</gene>
<feature type="transmembrane region" description="Helical" evidence="1">
    <location>
        <begin position="146"/>
        <end position="166"/>
    </location>
</feature>
<dbReference type="CDD" id="cd00130">
    <property type="entry name" value="PAS"/>
    <property type="match status" value="1"/>
</dbReference>
<dbReference type="InterPro" id="IPR001633">
    <property type="entry name" value="EAL_dom"/>
</dbReference>
<evidence type="ECO:0000259" key="4">
    <source>
        <dbReference type="PROSITE" id="PS50883"/>
    </source>
</evidence>
<dbReference type="NCBIfam" id="TIGR00229">
    <property type="entry name" value="sensory_box"/>
    <property type="match status" value="1"/>
</dbReference>
<dbReference type="InterPro" id="IPR005330">
    <property type="entry name" value="MHYT_dom"/>
</dbReference>
<feature type="domain" description="PAC" evidence="3">
    <location>
        <begin position="322"/>
        <end position="374"/>
    </location>
</feature>
<dbReference type="InterPro" id="IPR043128">
    <property type="entry name" value="Rev_trsase/Diguanyl_cyclase"/>
</dbReference>
<organism evidence="7 8">
    <name type="scientific">Novosphingobium organovorum</name>
    <dbReference type="NCBI Taxonomy" id="2930092"/>
    <lineage>
        <taxon>Bacteria</taxon>
        <taxon>Pseudomonadati</taxon>
        <taxon>Pseudomonadota</taxon>
        <taxon>Alphaproteobacteria</taxon>
        <taxon>Sphingomonadales</taxon>
        <taxon>Sphingomonadaceae</taxon>
        <taxon>Novosphingobium</taxon>
    </lineage>
</organism>
<comment type="caution">
    <text evidence="7">The sequence shown here is derived from an EMBL/GenBank/DDBJ whole genome shotgun (WGS) entry which is preliminary data.</text>
</comment>
<evidence type="ECO:0000313" key="7">
    <source>
        <dbReference type="EMBL" id="MCJ2183394.1"/>
    </source>
</evidence>
<proteinExistence type="predicted"/>
<dbReference type="SMART" id="SM00052">
    <property type="entry name" value="EAL"/>
    <property type="match status" value="1"/>
</dbReference>
<keyword evidence="1" id="KW-0472">Membrane</keyword>
<dbReference type="SUPFAM" id="SSF55073">
    <property type="entry name" value="Nucleotide cyclase"/>
    <property type="match status" value="1"/>
</dbReference>
<dbReference type="Pfam" id="PF03707">
    <property type="entry name" value="MHYT"/>
    <property type="match status" value="2"/>
</dbReference>
<feature type="domain" description="EAL" evidence="4">
    <location>
        <begin position="677"/>
        <end position="927"/>
    </location>
</feature>